<protein>
    <submittedName>
        <fullName evidence="4">Uncharacterized protein</fullName>
    </submittedName>
</protein>
<evidence type="ECO:0000313" key="4">
    <source>
        <dbReference type="EMBL" id="SLN28376.1"/>
    </source>
</evidence>
<dbReference type="RefSeq" id="WP_242665504.1">
    <property type="nucleotide sequence ID" value="NZ_FWFY01000002.1"/>
</dbReference>
<feature type="region of interest" description="Disordered" evidence="1">
    <location>
        <begin position="128"/>
        <end position="154"/>
    </location>
</feature>
<accession>A0A1X6YR24</accession>
<gene>
    <name evidence="3" type="ORF">CLV79_10156</name>
    <name evidence="4" type="ORF">LOS8367_01030</name>
</gene>
<name>A0A1X6YR24_9RHOB</name>
<feature type="compositionally biased region" description="Low complexity" evidence="1">
    <location>
        <begin position="216"/>
        <end position="230"/>
    </location>
</feature>
<dbReference type="EMBL" id="FWFY01000002">
    <property type="protein sequence ID" value="SLN28376.1"/>
    <property type="molecule type" value="Genomic_DNA"/>
</dbReference>
<evidence type="ECO:0000313" key="3">
    <source>
        <dbReference type="EMBL" id="PSK88224.1"/>
    </source>
</evidence>
<organism evidence="4 5">
    <name type="scientific">Limimaricola soesokkakensis</name>
    <dbReference type="NCBI Taxonomy" id="1343159"/>
    <lineage>
        <taxon>Bacteria</taxon>
        <taxon>Pseudomonadati</taxon>
        <taxon>Pseudomonadota</taxon>
        <taxon>Alphaproteobacteria</taxon>
        <taxon>Rhodobacterales</taxon>
        <taxon>Paracoccaceae</taxon>
        <taxon>Limimaricola</taxon>
    </lineage>
</organism>
<evidence type="ECO:0000256" key="2">
    <source>
        <dbReference type="SAM" id="SignalP"/>
    </source>
</evidence>
<feature type="compositionally biased region" description="Acidic residues" evidence="1">
    <location>
        <begin position="196"/>
        <end position="212"/>
    </location>
</feature>
<proteinExistence type="predicted"/>
<keyword evidence="2" id="KW-0732">Signal</keyword>
<reference evidence="4 5" key="1">
    <citation type="submission" date="2017-03" db="EMBL/GenBank/DDBJ databases">
        <authorList>
            <person name="Afonso C.L."/>
            <person name="Miller P.J."/>
            <person name="Scott M.A."/>
            <person name="Spackman E."/>
            <person name="Goraichik I."/>
            <person name="Dimitrov K.M."/>
            <person name="Suarez D.L."/>
            <person name="Swayne D.E."/>
        </authorList>
    </citation>
    <scope>NUCLEOTIDE SEQUENCE [LARGE SCALE GENOMIC DNA]</scope>
    <source>
        <strain evidence="4 5">CECT 8367</strain>
    </source>
</reference>
<feature type="compositionally biased region" description="Low complexity" evidence="1">
    <location>
        <begin position="178"/>
        <end position="195"/>
    </location>
</feature>
<feature type="signal peptide" evidence="2">
    <location>
        <begin position="1"/>
        <end position="27"/>
    </location>
</feature>
<reference evidence="3 6" key="2">
    <citation type="submission" date="2018-03" db="EMBL/GenBank/DDBJ databases">
        <title>Genomic Encyclopedia of Archaeal and Bacterial Type Strains, Phase II (KMG-II): from individual species to whole genera.</title>
        <authorList>
            <person name="Goeker M."/>
        </authorList>
    </citation>
    <scope>NUCLEOTIDE SEQUENCE [LARGE SCALE GENOMIC DNA]</scope>
    <source>
        <strain evidence="3 6">DSM 29956</strain>
    </source>
</reference>
<evidence type="ECO:0000256" key="1">
    <source>
        <dbReference type="SAM" id="MobiDB-lite"/>
    </source>
</evidence>
<keyword evidence="6" id="KW-1185">Reference proteome</keyword>
<dbReference type="Proteomes" id="UP000193495">
    <property type="component" value="Unassembled WGS sequence"/>
</dbReference>
<evidence type="ECO:0000313" key="5">
    <source>
        <dbReference type="Proteomes" id="UP000193495"/>
    </source>
</evidence>
<feature type="region of interest" description="Disordered" evidence="1">
    <location>
        <begin position="178"/>
        <end position="230"/>
    </location>
</feature>
<feature type="chain" id="PRO_5044568161" evidence="2">
    <location>
        <begin position="28"/>
        <end position="230"/>
    </location>
</feature>
<dbReference type="EMBL" id="PYGB01000001">
    <property type="protein sequence ID" value="PSK88224.1"/>
    <property type="molecule type" value="Genomic_DNA"/>
</dbReference>
<evidence type="ECO:0000313" key="6">
    <source>
        <dbReference type="Proteomes" id="UP000240624"/>
    </source>
</evidence>
<dbReference type="AlphaFoldDB" id="A0A1X6YR24"/>
<dbReference type="Proteomes" id="UP000240624">
    <property type="component" value="Unassembled WGS sequence"/>
</dbReference>
<sequence>MSDDFMKNSRWIGGLALAALLASGAAAAPYDGTYRLSRDADCTKIGEEGGALRIADGLFEGIDSECRMTRPVDVVDMDATLYTMECSAGDTRWSERALLMRAAEDDGLIMLWDGYAFRYERCTAEAQEAEQAAETGAEIEAETEGGGDGLPPPRVVLPVVELPRVELPKVEVPVVTALPGPAGGATAPKAGAPSSDGDEASPDEDGDEDEGGPDASGGASARAIGAGEPN</sequence>